<sequence>MGEIRQLSTEQEVREAFPVMNQLRTHLSEDLFYELFLQMEKEGYTLFANVHEGQIVAVAGFAILTNLYDGKHVYLYDLITDSNARSKGYGEELLAFLESFALQNNCNCVALSSNVNRVDAHRFYKEKMNYEMPSYVFKKRF</sequence>
<dbReference type="EMBL" id="CP015378">
    <property type="protein sequence ID" value="ANC75753.1"/>
    <property type="molecule type" value="Genomic_DNA"/>
</dbReference>
<dbReference type="RefSeq" id="WP_066391094.1">
    <property type="nucleotide sequence ID" value="NZ_CP015378.1"/>
</dbReference>
<dbReference type="Gene3D" id="3.40.630.30">
    <property type="match status" value="1"/>
</dbReference>
<dbReference type="CDD" id="cd04301">
    <property type="entry name" value="NAT_SF"/>
    <property type="match status" value="1"/>
</dbReference>
<dbReference type="InterPro" id="IPR000182">
    <property type="entry name" value="GNAT_dom"/>
</dbReference>
<dbReference type="PROSITE" id="PS51186">
    <property type="entry name" value="GNAT"/>
    <property type="match status" value="1"/>
</dbReference>
<organism evidence="2 3">
    <name type="scientific">Fictibacillus phosphorivorans</name>
    <dbReference type="NCBI Taxonomy" id="1221500"/>
    <lineage>
        <taxon>Bacteria</taxon>
        <taxon>Bacillati</taxon>
        <taxon>Bacillota</taxon>
        <taxon>Bacilli</taxon>
        <taxon>Bacillales</taxon>
        <taxon>Fictibacillaceae</taxon>
        <taxon>Fictibacillus</taxon>
    </lineage>
</organism>
<evidence type="ECO:0000259" key="1">
    <source>
        <dbReference type="PROSITE" id="PS51186"/>
    </source>
</evidence>
<dbReference type="SUPFAM" id="SSF55729">
    <property type="entry name" value="Acyl-CoA N-acyltransferases (Nat)"/>
    <property type="match status" value="1"/>
</dbReference>
<evidence type="ECO:0000313" key="2">
    <source>
        <dbReference type="EMBL" id="ANC75753.1"/>
    </source>
</evidence>
<accession>A0A160IIE7</accession>
<dbReference type="STRING" id="1221500.ABE65_002420"/>
<feature type="domain" description="N-acetyltransferase" evidence="1">
    <location>
        <begin position="2"/>
        <end position="141"/>
    </location>
</feature>
<gene>
    <name evidence="2" type="ORF">ABE65_002420</name>
</gene>
<dbReference type="KEGG" id="fpn:ABE65_002420"/>
<dbReference type="Pfam" id="PF00583">
    <property type="entry name" value="Acetyltransf_1"/>
    <property type="match status" value="1"/>
</dbReference>
<dbReference type="GO" id="GO:0016747">
    <property type="term" value="F:acyltransferase activity, transferring groups other than amino-acyl groups"/>
    <property type="evidence" value="ECO:0007669"/>
    <property type="project" value="InterPro"/>
</dbReference>
<proteinExistence type="predicted"/>
<evidence type="ECO:0000313" key="3">
    <source>
        <dbReference type="Proteomes" id="UP000076623"/>
    </source>
</evidence>
<protein>
    <submittedName>
        <fullName evidence="2">Acetyltransferase</fullName>
    </submittedName>
</protein>
<dbReference type="AlphaFoldDB" id="A0A160IIE7"/>
<dbReference type="InterPro" id="IPR016181">
    <property type="entry name" value="Acyl_CoA_acyltransferase"/>
</dbReference>
<keyword evidence="2" id="KW-0808">Transferase</keyword>
<dbReference type="Proteomes" id="UP000076623">
    <property type="component" value="Chromosome"/>
</dbReference>
<name>A0A160IIE7_9BACL</name>
<keyword evidence="3" id="KW-1185">Reference proteome</keyword>
<reference evidence="2 3" key="1">
    <citation type="submission" date="2016-04" db="EMBL/GenBank/DDBJ databases">
        <title>Complete genome sequence of Fictibacillus phosphorivorans G25-29, a strain toxic to nematodes.</title>
        <authorList>
            <person name="Zheng Z."/>
        </authorList>
    </citation>
    <scope>NUCLEOTIDE SEQUENCE [LARGE SCALE GENOMIC DNA]</scope>
    <source>
        <strain evidence="2 3">G25-29</strain>
    </source>
</reference>